<sequence>MDSAVRDALIKDLTVSVETAGKAFGIGRNAAYAACANLQIPSVRIGGRIVVPTAPLRKMLGIDVGAQ</sequence>
<dbReference type="Proteomes" id="UP000199615">
    <property type="component" value="Unassembled WGS sequence"/>
</dbReference>
<evidence type="ECO:0000313" key="2">
    <source>
        <dbReference type="Proteomes" id="UP000199615"/>
    </source>
</evidence>
<dbReference type="EMBL" id="FODT01000010">
    <property type="protein sequence ID" value="SEP19961.1"/>
    <property type="molecule type" value="Genomic_DNA"/>
</dbReference>
<dbReference type="AlphaFoldDB" id="A0A1H8VX37"/>
<gene>
    <name evidence="1" type="ORF">SAMN05444123_11012</name>
</gene>
<keyword evidence="2" id="KW-1185">Reference proteome</keyword>
<name>A0A1H8VX37_9BRAD</name>
<accession>A0A1H8VX37</accession>
<protein>
    <recommendedName>
        <fullName evidence="3">DNA binding domain-containing protein, excisionase family</fullName>
    </recommendedName>
</protein>
<evidence type="ECO:0008006" key="3">
    <source>
        <dbReference type="Google" id="ProtNLM"/>
    </source>
</evidence>
<evidence type="ECO:0000313" key="1">
    <source>
        <dbReference type="EMBL" id="SEP19961.1"/>
    </source>
</evidence>
<organism evidence="1 2">
    <name type="scientific">Rhodopseudomonas pseudopalustris</name>
    <dbReference type="NCBI Taxonomy" id="1513892"/>
    <lineage>
        <taxon>Bacteria</taxon>
        <taxon>Pseudomonadati</taxon>
        <taxon>Pseudomonadota</taxon>
        <taxon>Alphaproteobacteria</taxon>
        <taxon>Hyphomicrobiales</taxon>
        <taxon>Nitrobacteraceae</taxon>
        <taxon>Rhodopseudomonas</taxon>
    </lineage>
</organism>
<proteinExistence type="predicted"/>
<reference evidence="2" key="1">
    <citation type="submission" date="2016-10" db="EMBL/GenBank/DDBJ databases">
        <authorList>
            <person name="Varghese N."/>
            <person name="Submissions S."/>
        </authorList>
    </citation>
    <scope>NUCLEOTIDE SEQUENCE [LARGE SCALE GENOMIC DNA]</scope>
    <source>
        <strain evidence="2">DSM 123</strain>
    </source>
</reference>
<dbReference type="RefSeq" id="WP_092685763.1">
    <property type="nucleotide sequence ID" value="NZ_FODT01000010.1"/>
</dbReference>
<dbReference type="OrthoDB" id="4954032at2"/>